<name>Q2FR79_METHJ</name>
<dbReference type="RefSeq" id="WP_011447783.1">
    <property type="nucleotide sequence ID" value="NC_007796.1"/>
</dbReference>
<dbReference type="OrthoDB" id="97626at2157"/>
<sequence length="92" mass="10905">MYTLHYSNHAKRALKNLDHQVGKRIYQILESIKENPRAHIEEMKRPKGAEILYKYRIGEYRVIMSLYDNELVVLVIDIGPRRIIYKKYGGKG</sequence>
<dbReference type="InterPro" id="IPR007712">
    <property type="entry name" value="RelE/ParE_toxin"/>
</dbReference>
<dbReference type="SUPFAM" id="SSF143011">
    <property type="entry name" value="RelE-like"/>
    <property type="match status" value="1"/>
</dbReference>
<reference evidence="3" key="1">
    <citation type="journal article" date="2016" name="Stand. Genomic Sci.">
        <title>Complete genome sequence of Methanospirillum hungatei type strain JF1.</title>
        <authorList>
            <person name="Gunsalus R.P."/>
            <person name="Cook L.E."/>
            <person name="Crable B."/>
            <person name="Rohlin L."/>
            <person name="McDonald E."/>
            <person name="Mouttaki H."/>
            <person name="Sieber J.R."/>
            <person name="Poweleit N."/>
            <person name="Zhou H."/>
            <person name="Lapidus A.L."/>
            <person name="Daligault H.E."/>
            <person name="Land M."/>
            <person name="Gilna P."/>
            <person name="Ivanova N."/>
            <person name="Kyrpides N."/>
            <person name="Culley D.E."/>
            <person name="McInerney M.J."/>
        </authorList>
    </citation>
    <scope>NUCLEOTIDE SEQUENCE [LARGE SCALE GENOMIC DNA]</scope>
    <source>
        <strain evidence="3">ATCC 27890 / DSM 864 / NBRC 100397 / JF-1</strain>
    </source>
</reference>
<accession>Q2FR79</accession>
<evidence type="ECO:0000256" key="1">
    <source>
        <dbReference type="ARBA" id="ARBA00022649"/>
    </source>
</evidence>
<dbReference type="KEGG" id="mhu:Mhun_0751"/>
<dbReference type="AlphaFoldDB" id="Q2FR79"/>
<keyword evidence="3" id="KW-1185">Reference proteome</keyword>
<dbReference type="Gene3D" id="3.30.2310.20">
    <property type="entry name" value="RelE-like"/>
    <property type="match status" value="1"/>
</dbReference>
<dbReference type="STRING" id="323259.Mhun_0751"/>
<dbReference type="PANTHER" id="PTHR35601:SF1">
    <property type="entry name" value="TOXIN RELE"/>
    <property type="match status" value="1"/>
</dbReference>
<organism evidence="2 3">
    <name type="scientific">Methanospirillum hungatei JF-1 (strain ATCC 27890 / DSM 864 / NBRC 100397 / JF-1)</name>
    <dbReference type="NCBI Taxonomy" id="323259"/>
    <lineage>
        <taxon>Archaea</taxon>
        <taxon>Methanobacteriati</taxon>
        <taxon>Methanobacteriota</taxon>
        <taxon>Stenosarchaea group</taxon>
        <taxon>Methanomicrobia</taxon>
        <taxon>Methanomicrobiales</taxon>
        <taxon>Methanospirillaceae</taxon>
        <taxon>Methanospirillum</taxon>
    </lineage>
</organism>
<dbReference type="EMBL" id="CP000254">
    <property type="protein sequence ID" value="ABD40504.1"/>
    <property type="molecule type" value="Genomic_DNA"/>
</dbReference>
<protein>
    <submittedName>
        <fullName evidence="2">Plasmid stabilization system</fullName>
    </submittedName>
</protein>
<evidence type="ECO:0000313" key="2">
    <source>
        <dbReference type="EMBL" id="ABD40504.1"/>
    </source>
</evidence>
<keyword evidence="1" id="KW-1277">Toxin-antitoxin system</keyword>
<dbReference type="InterPro" id="IPR035093">
    <property type="entry name" value="RelE/ParE_toxin_dom_sf"/>
</dbReference>
<dbReference type="EnsemblBacteria" id="ABD40504">
    <property type="protein sequence ID" value="ABD40504"/>
    <property type="gene ID" value="Mhun_0751"/>
</dbReference>
<dbReference type="Proteomes" id="UP000001941">
    <property type="component" value="Chromosome"/>
</dbReference>
<dbReference type="InParanoid" id="Q2FR79"/>
<gene>
    <name evidence="2" type="ordered locus">Mhun_0751</name>
</gene>
<proteinExistence type="predicted"/>
<dbReference type="PANTHER" id="PTHR35601">
    <property type="entry name" value="TOXIN RELE"/>
    <property type="match status" value="1"/>
</dbReference>
<evidence type="ECO:0000313" key="3">
    <source>
        <dbReference type="Proteomes" id="UP000001941"/>
    </source>
</evidence>
<dbReference type="Pfam" id="PF05016">
    <property type="entry name" value="ParE_toxin"/>
    <property type="match status" value="1"/>
</dbReference>
<dbReference type="HOGENOM" id="CLU_155761_3_2_2"/>
<dbReference type="GeneID" id="3923521"/>
<dbReference type="eggNOG" id="arCOG01663">
    <property type="taxonomic scope" value="Archaea"/>
</dbReference>